<evidence type="ECO:0008006" key="3">
    <source>
        <dbReference type="Google" id="ProtNLM"/>
    </source>
</evidence>
<dbReference type="PANTHER" id="PTHR47459:SF3">
    <property type="entry name" value="OS03G0149400 PROTEIN"/>
    <property type="match status" value="1"/>
</dbReference>
<dbReference type="SMART" id="SM00028">
    <property type="entry name" value="TPR"/>
    <property type="match status" value="9"/>
</dbReference>
<organism evidence="1 2">
    <name type="scientific">Ensete ventricosum</name>
    <name type="common">Abyssinian banana</name>
    <name type="synonym">Musa ensete</name>
    <dbReference type="NCBI Taxonomy" id="4639"/>
    <lineage>
        <taxon>Eukaryota</taxon>
        <taxon>Viridiplantae</taxon>
        <taxon>Streptophyta</taxon>
        <taxon>Embryophyta</taxon>
        <taxon>Tracheophyta</taxon>
        <taxon>Spermatophyta</taxon>
        <taxon>Magnoliopsida</taxon>
        <taxon>Liliopsida</taxon>
        <taxon>Zingiberales</taxon>
        <taxon>Musaceae</taxon>
        <taxon>Ensete</taxon>
    </lineage>
</organism>
<reference evidence="1 2" key="1">
    <citation type="submission" date="2022-12" db="EMBL/GenBank/DDBJ databases">
        <title>Chromosome-scale assembly of the Ensete ventricosum genome.</title>
        <authorList>
            <person name="Dussert Y."/>
            <person name="Stocks J."/>
            <person name="Wendawek A."/>
            <person name="Woldeyes F."/>
            <person name="Nichols R.A."/>
            <person name="Borrell J.S."/>
        </authorList>
    </citation>
    <scope>NUCLEOTIDE SEQUENCE [LARGE SCALE GENOMIC DNA]</scope>
    <source>
        <strain evidence="2">cv. Maze</strain>
        <tissue evidence="1">Seeds</tissue>
    </source>
</reference>
<accession>A0AAV8QAQ1</accession>
<dbReference type="PANTHER" id="PTHR47459">
    <property type="entry name" value="KINESIN LIGHT CHAIN-RELATED"/>
    <property type="match status" value="1"/>
</dbReference>
<dbReference type="Pfam" id="PF13424">
    <property type="entry name" value="TPR_12"/>
    <property type="match status" value="1"/>
</dbReference>
<proteinExistence type="predicted"/>
<dbReference type="Gene3D" id="1.25.40.10">
    <property type="entry name" value="Tetratricopeptide repeat domain"/>
    <property type="match status" value="2"/>
</dbReference>
<dbReference type="EMBL" id="JAQQAF010000002">
    <property type="protein sequence ID" value="KAJ8505177.1"/>
    <property type="molecule type" value="Genomic_DNA"/>
</dbReference>
<dbReference type="Pfam" id="PF13181">
    <property type="entry name" value="TPR_8"/>
    <property type="match status" value="1"/>
</dbReference>
<protein>
    <recommendedName>
        <fullName evidence="3">MalT-like TPR region domain-containing protein</fullName>
    </recommendedName>
</protein>
<evidence type="ECO:0000313" key="2">
    <source>
        <dbReference type="Proteomes" id="UP001222027"/>
    </source>
</evidence>
<comment type="caution">
    <text evidence="1">The sequence shown here is derived from an EMBL/GenBank/DDBJ whole genome shotgun (WGS) entry which is preliminary data.</text>
</comment>
<gene>
    <name evidence="1" type="ORF">OPV22_006063</name>
</gene>
<evidence type="ECO:0000313" key="1">
    <source>
        <dbReference type="EMBL" id="KAJ8505177.1"/>
    </source>
</evidence>
<name>A0AAV8QAQ1_ENSVE</name>
<sequence>MAIRRAVAAASSSILSSSPISNLFSTTLLTSLLPHLSPQTPSPTSPLPRPFRIPLPPKCPLSRRIQTLPQIPPPPHPTPTLQSAATAAEVIAVIEAMESSLDEHDERLGAACFEAAERLDSIGHQDLERALAFALRALQFFERKDGGWSVSVAKALLLMGSISCKMMRFDDSLESLNTAAQILGGLRRENSRDDDVLKASVAVQLLLSSTKTAMGRRREALINLRTSLDLKRSILEHTSREMGAAYKDLAEAYVVVLDFDEALPLALRALEIYGEQFGEYSAEVVQIRRLLGVIYTGLGEYDEALEQNELSRRVLESLSLDEELLQVVIDAANIQIELGRLDQAISYLKWVIQKTDKESETRASVLISMAKALCNQEKFGDSRRCLEIASGILDKKELVSPTKVSEAYAEISMIYETMNDFEISLSLMKKALAILQELPQVQHLEGSISMRIGWLLLLTKRVPQSIPYLESAAEKLKDCFGPKHFGLGFVYKHLGQAYLDMDQPQSAAKVLVLAKDINDESFGLQHEDTIDTYQCLANAYGAMGSYALAMEVQQRVIDAWENLGPSANDETREAHRLLEQLKKKAQGSPAAVFPANSHKLAALNQTIPLCLTVSVREQDYWEEKQLLSFLAAINEGSVWLVVLLFSRFRVLLWQFEICTQGRGT</sequence>
<keyword evidence="2" id="KW-1185">Reference proteome</keyword>
<dbReference type="Proteomes" id="UP001222027">
    <property type="component" value="Unassembled WGS sequence"/>
</dbReference>
<dbReference type="Pfam" id="PF13374">
    <property type="entry name" value="TPR_10"/>
    <property type="match status" value="1"/>
</dbReference>
<dbReference type="InterPro" id="IPR019734">
    <property type="entry name" value="TPR_rpt"/>
</dbReference>
<dbReference type="AlphaFoldDB" id="A0AAV8QAQ1"/>
<dbReference type="SUPFAM" id="SSF48452">
    <property type="entry name" value="TPR-like"/>
    <property type="match status" value="1"/>
</dbReference>
<dbReference type="InterPro" id="IPR011990">
    <property type="entry name" value="TPR-like_helical_dom_sf"/>
</dbReference>